<reference evidence="3" key="1">
    <citation type="journal article" date="2012" name="J. Bacteriol.">
        <title>Complete genome sequence of the hydrogenotrophic, methanogenic archaeon Methanoculleus bourgensis strain MS2T, isolated from a sewage sludge digester.</title>
        <authorList>
            <person name="Maus I."/>
            <person name="Wibberg D."/>
            <person name="Stantscheff R."/>
            <person name="Eikmeyer F.G."/>
            <person name="Seffner A."/>
            <person name="Boelter J."/>
            <person name="Szczepanowski R."/>
            <person name="Blom J."/>
            <person name="Jaenicke S."/>
            <person name="Konig H."/>
            <person name="Puhler A."/>
            <person name="Schluter A."/>
        </authorList>
    </citation>
    <scope>NUCLEOTIDE SEQUENCE [LARGE SCALE GENOMIC DNA]</scope>
    <source>
        <strain evidence="3">ATCC 43281 / DSM 3045 / OCM 15 / MS2</strain>
    </source>
</reference>
<accession>I7KD44</accession>
<dbReference type="CDD" id="cd02230">
    <property type="entry name" value="cupin_HP0902-like"/>
    <property type="match status" value="1"/>
</dbReference>
<dbReference type="KEGG" id="mbg:BN140_1548"/>
<evidence type="ECO:0000313" key="3">
    <source>
        <dbReference type="Proteomes" id="UP000009007"/>
    </source>
</evidence>
<proteinExistence type="predicted"/>
<dbReference type="PATRIC" id="fig|1201294.9.peg.1702"/>
<name>I7KD44_METBM</name>
<feature type="domain" description="Cupin type-2" evidence="1">
    <location>
        <begin position="46"/>
        <end position="109"/>
    </location>
</feature>
<dbReference type="InterPro" id="IPR014710">
    <property type="entry name" value="RmlC-like_jellyroll"/>
</dbReference>
<keyword evidence="3" id="KW-1185">Reference proteome</keyword>
<organism evidence="2 3">
    <name type="scientific">Methanoculleus bourgensis (strain ATCC 43281 / DSM 3045 / OCM 15 / MS2)</name>
    <name type="common">Methanogenium bourgense</name>
    <dbReference type="NCBI Taxonomy" id="1201294"/>
    <lineage>
        <taxon>Archaea</taxon>
        <taxon>Methanobacteriati</taxon>
        <taxon>Methanobacteriota</taxon>
        <taxon>Stenosarchaea group</taxon>
        <taxon>Methanomicrobia</taxon>
        <taxon>Methanomicrobiales</taxon>
        <taxon>Methanomicrobiaceae</taxon>
        <taxon>Methanoculleus</taxon>
    </lineage>
</organism>
<sequence>MPEARKENLTEQVIDPRDLVAYQPGSIVSRMLVYTKSGTITVFAFDADEGLSEHTAPYDAILQVLDGEALITITGTEYPMKAGDLIIMPANKPHAVHAVTRFKMMLTMIHA</sequence>
<dbReference type="PANTHER" id="PTHR37694">
    <property type="entry name" value="SLR8022 PROTEIN"/>
    <property type="match status" value="1"/>
</dbReference>
<evidence type="ECO:0000313" key="2">
    <source>
        <dbReference type="EMBL" id="CCJ36471.2"/>
    </source>
</evidence>
<dbReference type="Gene3D" id="2.60.120.10">
    <property type="entry name" value="Jelly Rolls"/>
    <property type="match status" value="1"/>
</dbReference>
<dbReference type="HOGENOM" id="CLU_141446_2_0_2"/>
<dbReference type="RefSeq" id="WP_024265410.1">
    <property type="nucleotide sequence ID" value="NC_018227.2"/>
</dbReference>
<dbReference type="Proteomes" id="UP000009007">
    <property type="component" value="Chromosome I"/>
</dbReference>
<protein>
    <submittedName>
        <fullName evidence="2">Cupin 2 domain-containing protein</fullName>
    </submittedName>
</protein>
<dbReference type="Pfam" id="PF07883">
    <property type="entry name" value="Cupin_2"/>
    <property type="match status" value="1"/>
</dbReference>
<gene>
    <name evidence="2" type="ordered locus">BN140_1548</name>
</gene>
<dbReference type="EMBL" id="HE964772">
    <property type="protein sequence ID" value="CCJ36471.2"/>
    <property type="molecule type" value="Genomic_DNA"/>
</dbReference>
<dbReference type="PANTHER" id="PTHR37694:SF1">
    <property type="entry name" value="SLR8022 PROTEIN"/>
    <property type="match status" value="1"/>
</dbReference>
<dbReference type="AlphaFoldDB" id="I7KD44"/>
<dbReference type="STRING" id="1201294.BN140_1548"/>
<dbReference type="GeneID" id="13354895"/>
<dbReference type="InterPro" id="IPR011051">
    <property type="entry name" value="RmlC_Cupin_sf"/>
</dbReference>
<evidence type="ECO:0000259" key="1">
    <source>
        <dbReference type="Pfam" id="PF07883"/>
    </source>
</evidence>
<dbReference type="SUPFAM" id="SSF51182">
    <property type="entry name" value="RmlC-like cupins"/>
    <property type="match status" value="1"/>
</dbReference>
<dbReference type="InterPro" id="IPR013096">
    <property type="entry name" value="Cupin_2"/>
</dbReference>